<dbReference type="Pfam" id="PF00005">
    <property type="entry name" value="ABC_tran"/>
    <property type="match status" value="1"/>
</dbReference>
<dbReference type="InterPro" id="IPR003439">
    <property type="entry name" value="ABC_transporter-like_ATP-bd"/>
</dbReference>
<evidence type="ECO:0000256" key="3">
    <source>
        <dbReference type="ARBA" id="ARBA00022840"/>
    </source>
</evidence>
<dbReference type="EMBL" id="CP000538">
    <property type="protein sequence ID" value="EAQ72942.1"/>
    <property type="molecule type" value="Genomic_DNA"/>
</dbReference>
<dbReference type="PROSITE" id="PS50893">
    <property type="entry name" value="ABC_TRANSPORTER_2"/>
    <property type="match status" value="1"/>
</dbReference>
<dbReference type="GO" id="GO:0022857">
    <property type="term" value="F:transmembrane transporter activity"/>
    <property type="evidence" value="ECO:0007669"/>
    <property type="project" value="TreeGrafter"/>
</dbReference>
<dbReference type="GO" id="GO:0005524">
    <property type="term" value="F:ATP binding"/>
    <property type="evidence" value="ECO:0007669"/>
    <property type="project" value="UniProtKB-KW"/>
</dbReference>
<dbReference type="PANTHER" id="PTHR24220">
    <property type="entry name" value="IMPORT ATP-BINDING PROTEIN"/>
    <property type="match status" value="1"/>
</dbReference>
<evidence type="ECO:0000256" key="1">
    <source>
        <dbReference type="ARBA" id="ARBA00022448"/>
    </source>
</evidence>
<dbReference type="AlphaFoldDB" id="A0A0H3PE93"/>
<dbReference type="RefSeq" id="WP_002856386.1">
    <property type="nucleotide sequence ID" value="NC_008787.1"/>
</dbReference>
<protein>
    <submittedName>
        <fullName evidence="5">Lipoprotein releasing system ATP-binding protein LolD</fullName>
    </submittedName>
</protein>
<dbReference type="InterPro" id="IPR027417">
    <property type="entry name" value="P-loop_NTPase"/>
</dbReference>
<proteinExistence type="predicted"/>
<dbReference type="InterPro" id="IPR017871">
    <property type="entry name" value="ABC_transporter-like_CS"/>
</dbReference>
<dbReference type="SMART" id="SM00382">
    <property type="entry name" value="AAA"/>
    <property type="match status" value="1"/>
</dbReference>
<keyword evidence="5" id="KW-0449">Lipoprotein</keyword>
<dbReference type="PROSITE" id="PS00211">
    <property type="entry name" value="ABC_TRANSPORTER_1"/>
    <property type="match status" value="1"/>
</dbReference>
<sequence length="221" mass="24924">MPNLIQANKLTLGYDELVIKEASFAFKDDDFVFITGKSGSGKSTLLKSFYGDLEPISGKLEVCGSLMNKIGNLELLKLRQRIGIIFQDYKLVQEYSVEKNVMLPLMIKGYSKKVCHDQAAKLLKHVNLTFKADKLPNQLSGGEQQRVAMARALAHNPKLLLCDEPTGNLDEYSSDIIWTLLKSARELLGTCVIVVTHRIPSNLRVDYRRFNIENGKMNEIF</sequence>
<evidence type="ECO:0000313" key="5">
    <source>
        <dbReference type="EMBL" id="EAQ72942.1"/>
    </source>
</evidence>
<dbReference type="SUPFAM" id="SSF52540">
    <property type="entry name" value="P-loop containing nucleoside triphosphate hydrolases"/>
    <property type="match status" value="1"/>
</dbReference>
<feature type="domain" description="ABC transporter" evidence="4">
    <location>
        <begin position="2"/>
        <end position="220"/>
    </location>
</feature>
<dbReference type="CDD" id="cd03255">
    <property type="entry name" value="ABC_MJ0796_LolCDE_FtsE"/>
    <property type="match status" value="1"/>
</dbReference>
<dbReference type="Proteomes" id="UP000000646">
    <property type="component" value="Chromosome"/>
</dbReference>
<dbReference type="GO" id="GO:0016887">
    <property type="term" value="F:ATP hydrolysis activity"/>
    <property type="evidence" value="ECO:0007669"/>
    <property type="project" value="InterPro"/>
</dbReference>
<keyword evidence="3 5" id="KW-0067">ATP-binding</keyword>
<dbReference type="Gene3D" id="3.40.50.300">
    <property type="entry name" value="P-loop containing nucleotide triphosphate hydrolases"/>
    <property type="match status" value="1"/>
</dbReference>
<dbReference type="eggNOG" id="COG1136">
    <property type="taxonomic scope" value="Bacteria"/>
</dbReference>
<evidence type="ECO:0000256" key="2">
    <source>
        <dbReference type="ARBA" id="ARBA00022741"/>
    </source>
</evidence>
<gene>
    <name evidence="5" type="primary">lolD</name>
    <name evidence="5" type="ordered locus">CJJ81176_1293</name>
</gene>
<dbReference type="PANTHER" id="PTHR24220:SF86">
    <property type="entry name" value="ABC TRANSPORTER ABCH.1"/>
    <property type="match status" value="1"/>
</dbReference>
<dbReference type="InterPro" id="IPR017911">
    <property type="entry name" value="MacB-like_ATP-bd"/>
</dbReference>
<organism evidence="5 6">
    <name type="scientific">Campylobacter jejuni subsp. jejuni serotype O:23/36 (strain 81-176)</name>
    <dbReference type="NCBI Taxonomy" id="354242"/>
    <lineage>
        <taxon>Bacteria</taxon>
        <taxon>Pseudomonadati</taxon>
        <taxon>Campylobacterota</taxon>
        <taxon>Epsilonproteobacteria</taxon>
        <taxon>Campylobacterales</taxon>
        <taxon>Campylobacteraceae</taxon>
        <taxon>Campylobacter</taxon>
    </lineage>
</organism>
<name>A0A0H3PE93_CAMJJ</name>
<dbReference type="HOGENOM" id="CLU_000604_1_22_7"/>
<dbReference type="KEGG" id="cjj:CJJ81176_1293"/>
<dbReference type="GO" id="GO:0005886">
    <property type="term" value="C:plasma membrane"/>
    <property type="evidence" value="ECO:0007669"/>
    <property type="project" value="TreeGrafter"/>
</dbReference>
<dbReference type="InterPro" id="IPR015854">
    <property type="entry name" value="ABC_transpr_LolD-like"/>
</dbReference>
<accession>A0A0H3PE93</accession>
<evidence type="ECO:0000259" key="4">
    <source>
        <dbReference type="PROSITE" id="PS50893"/>
    </source>
</evidence>
<keyword evidence="1" id="KW-0813">Transport</keyword>
<dbReference type="InterPro" id="IPR003593">
    <property type="entry name" value="AAA+_ATPase"/>
</dbReference>
<evidence type="ECO:0000313" key="6">
    <source>
        <dbReference type="Proteomes" id="UP000000646"/>
    </source>
</evidence>
<keyword evidence="2" id="KW-0547">Nucleotide-binding</keyword>
<reference evidence="6" key="1">
    <citation type="submission" date="2006-12" db="EMBL/GenBank/DDBJ databases">
        <authorList>
            <person name="Fouts D.E."/>
            <person name="Nelson K.E."/>
            <person name="Sebastian Y."/>
        </authorList>
    </citation>
    <scope>NUCLEOTIDE SEQUENCE [LARGE SCALE GENOMIC DNA]</scope>
    <source>
        <strain evidence="6">81-176</strain>
    </source>
</reference>